<gene>
    <name evidence="4" type="ORF">SAMEA44541418_01295</name>
</gene>
<evidence type="ECO:0000259" key="3">
    <source>
        <dbReference type="Pfam" id="PF07715"/>
    </source>
</evidence>
<keyword evidence="1" id="KW-0472">Membrane</keyword>
<keyword evidence="1" id="KW-0813">Transport</keyword>
<sequence>MWLMVLFLGLSHLAHAQQPTISGTVKDTQGKALAGVTIHIKNTAEKTQTDLDGHFSIAAKEGDILVFSLTGMQSQEQTVKGITLNVVLLSEAEAQKPKGEGVASTNMRGATSITGTAKPLWVVDGVILDDDVPLDPGALSSSDAKTLLASALGGLSADDISGFRVLKDASATAIYGPRAISGVIEVTTRKGSKGSSSISYTNESTYRLIPMYSDFNIMNSQEQMDLYMEMMRRGWFSYEQLVGSDKAGEMWRMYDQINSAAPDGSFLLKNTPEAKGEYLRRASLRNTNWFNRLFQSSIMQQHSVSLSTGTDKTSYYASVSVLSDPGWMKYSKQD</sequence>
<dbReference type="Pfam" id="PF07715">
    <property type="entry name" value="Plug"/>
    <property type="match status" value="1"/>
</dbReference>
<dbReference type="Pfam" id="PF13715">
    <property type="entry name" value="CarbopepD_reg_2"/>
    <property type="match status" value="1"/>
</dbReference>
<dbReference type="AlphaFoldDB" id="A0AAX2GXY7"/>
<dbReference type="PROSITE" id="PS52016">
    <property type="entry name" value="TONB_DEPENDENT_REC_3"/>
    <property type="match status" value="1"/>
</dbReference>
<proteinExistence type="inferred from homology"/>
<dbReference type="Gene3D" id="2.170.130.10">
    <property type="entry name" value="TonB-dependent receptor, plug domain"/>
    <property type="match status" value="1"/>
</dbReference>
<dbReference type="InterPro" id="IPR012910">
    <property type="entry name" value="Plug_dom"/>
</dbReference>
<dbReference type="InterPro" id="IPR037066">
    <property type="entry name" value="Plug_dom_sf"/>
</dbReference>
<evidence type="ECO:0000313" key="5">
    <source>
        <dbReference type="Proteomes" id="UP000215539"/>
    </source>
</evidence>
<evidence type="ECO:0000256" key="1">
    <source>
        <dbReference type="PROSITE-ProRule" id="PRU01360"/>
    </source>
</evidence>
<feature type="domain" description="TonB-dependent receptor plug" evidence="3">
    <location>
        <begin position="91"/>
        <end position="183"/>
    </location>
</feature>
<dbReference type="GO" id="GO:0009279">
    <property type="term" value="C:cell outer membrane"/>
    <property type="evidence" value="ECO:0007669"/>
    <property type="project" value="UniProtKB-SubCell"/>
</dbReference>
<name>A0AAX2GXY7_9FLAO</name>
<keyword evidence="1" id="KW-0998">Cell outer membrane</keyword>
<feature type="signal peptide" evidence="2">
    <location>
        <begin position="1"/>
        <end position="16"/>
    </location>
</feature>
<reference evidence="4 5" key="1">
    <citation type="submission" date="2017-06" db="EMBL/GenBank/DDBJ databases">
        <authorList>
            <consortium name="Pathogen Informatics"/>
        </authorList>
    </citation>
    <scope>NUCLEOTIDE SEQUENCE [LARGE SCALE GENOMIC DNA]</scope>
    <source>
        <strain evidence="4 5">NCTC12947</strain>
    </source>
</reference>
<dbReference type="Proteomes" id="UP000215539">
    <property type="component" value="Chromosome 1"/>
</dbReference>
<organism evidence="4 5">
    <name type="scientific">Capnocytophaga haemolytica</name>
    <dbReference type="NCBI Taxonomy" id="45243"/>
    <lineage>
        <taxon>Bacteria</taxon>
        <taxon>Pseudomonadati</taxon>
        <taxon>Bacteroidota</taxon>
        <taxon>Flavobacteriia</taxon>
        <taxon>Flavobacteriales</taxon>
        <taxon>Flavobacteriaceae</taxon>
        <taxon>Capnocytophaga</taxon>
    </lineage>
</organism>
<feature type="chain" id="PRO_5043858588" evidence="2">
    <location>
        <begin position="17"/>
        <end position="334"/>
    </location>
</feature>
<dbReference type="InterPro" id="IPR008969">
    <property type="entry name" value="CarboxyPept-like_regulatory"/>
</dbReference>
<comment type="subcellular location">
    <subcellularLocation>
        <location evidence="1">Cell outer membrane</location>
        <topology evidence="1">Multi-pass membrane protein</topology>
    </subcellularLocation>
</comment>
<comment type="similarity">
    <text evidence="1">Belongs to the TonB-dependent receptor family.</text>
</comment>
<protein>
    <submittedName>
        <fullName evidence="4">Outer membrane cobalamin receptor protein</fullName>
    </submittedName>
</protein>
<evidence type="ECO:0000313" key="4">
    <source>
        <dbReference type="EMBL" id="SNV10409.1"/>
    </source>
</evidence>
<dbReference type="RefSeq" id="WP_231909865.1">
    <property type="nucleotide sequence ID" value="NZ_FOVX01000009.1"/>
</dbReference>
<keyword evidence="1" id="KW-1134">Transmembrane beta strand</keyword>
<keyword evidence="4" id="KW-0675">Receptor</keyword>
<keyword evidence="2" id="KW-0732">Signal</keyword>
<accession>A0AAX2GXY7</accession>
<keyword evidence="1" id="KW-0812">Transmembrane</keyword>
<dbReference type="InterPro" id="IPR039426">
    <property type="entry name" value="TonB-dep_rcpt-like"/>
</dbReference>
<dbReference type="SUPFAM" id="SSF49464">
    <property type="entry name" value="Carboxypeptidase regulatory domain-like"/>
    <property type="match status" value="1"/>
</dbReference>
<dbReference type="EMBL" id="LT906449">
    <property type="protein sequence ID" value="SNV10409.1"/>
    <property type="molecule type" value="Genomic_DNA"/>
</dbReference>
<dbReference type="SUPFAM" id="SSF56935">
    <property type="entry name" value="Porins"/>
    <property type="match status" value="1"/>
</dbReference>
<evidence type="ECO:0000256" key="2">
    <source>
        <dbReference type="SAM" id="SignalP"/>
    </source>
</evidence>